<dbReference type="EMBL" id="JASJOT010000023">
    <property type="protein sequence ID" value="MDJ1496550.1"/>
    <property type="molecule type" value="Genomic_DNA"/>
</dbReference>
<dbReference type="Proteomes" id="UP001228581">
    <property type="component" value="Unassembled WGS sequence"/>
</dbReference>
<reference evidence="1 2" key="1">
    <citation type="submission" date="2023-05" db="EMBL/GenBank/DDBJ databases">
        <authorList>
            <person name="Zhang X."/>
        </authorList>
    </citation>
    <scope>NUCLEOTIDE SEQUENCE [LARGE SCALE GENOMIC DNA]</scope>
    <source>
        <strain evidence="1 2">DM2B3-1</strain>
    </source>
</reference>
<organism evidence="1 2">
    <name type="scientific">Xanthocytophaga flava</name>
    <dbReference type="NCBI Taxonomy" id="3048013"/>
    <lineage>
        <taxon>Bacteria</taxon>
        <taxon>Pseudomonadati</taxon>
        <taxon>Bacteroidota</taxon>
        <taxon>Cytophagia</taxon>
        <taxon>Cytophagales</taxon>
        <taxon>Rhodocytophagaceae</taxon>
        <taxon>Xanthocytophaga</taxon>
    </lineage>
</organism>
<accession>A0ABT7CUC2</accession>
<dbReference type="RefSeq" id="WP_314001449.1">
    <property type="nucleotide sequence ID" value="NZ_JASJOT010000023.1"/>
</dbReference>
<name>A0ABT7CUC2_9BACT</name>
<protein>
    <submittedName>
        <fullName evidence="1">Uncharacterized protein</fullName>
    </submittedName>
</protein>
<proteinExistence type="predicted"/>
<keyword evidence="2" id="KW-1185">Reference proteome</keyword>
<gene>
    <name evidence="1" type="ORF">QNI19_26695</name>
</gene>
<sequence>MENIDYSQTPTQNDEPEILIDSSWKKDKELRVLRSPSKNAFPLIWNAATLVDLSDYHTCRLIFTFAKKEIEVKGKKVPVLTYDSFYRDGIVKLLNSFGFCKIYRSNSQCLFVRIDNGIVAEFSASQIKDYFIQFLDQIDSNIVTTDDRKATCSLKPEFIWERAKRESHLFFNDTFLAHLSTIDTSLFVKHSAREAIYQFTNCRVSVTPDGIRTIKEWNTEKLFWESQIIQRKYTDSSIECQFRDFCWNLSGKSEERFNTLRSQLGYLLHNYKGANQVKIILFYDEEKTTPGKPEGGTGKTLLIVAIGKFANTVIVDGQKADPTDKFFFQNIDESTQVFVIDDASKDFNIDLLNSASTTGFHVEGKKQKAFMIPHDLAPKMAITSNVILASEGNTRVRRQSIFEVNPFYKKLQEKGVDDPVKYVHGNLFFSEWDSDEWNSFQSFMMDCVYYYLTNGLQNYTLINVQQNRAFHSIGTEFMTWIEGIQLTDGTYNTGELYNSFHHQHGDVYEKRGFSNRLKKWAEIKGFEYCFDSSHGETFITLKSNNNNKNLDSVGN</sequence>
<evidence type="ECO:0000313" key="1">
    <source>
        <dbReference type="EMBL" id="MDJ1496550.1"/>
    </source>
</evidence>
<comment type="caution">
    <text evidence="1">The sequence shown here is derived from an EMBL/GenBank/DDBJ whole genome shotgun (WGS) entry which is preliminary data.</text>
</comment>
<evidence type="ECO:0000313" key="2">
    <source>
        <dbReference type="Proteomes" id="UP001228581"/>
    </source>
</evidence>